<evidence type="ECO:0000313" key="1">
    <source>
        <dbReference type="EMBL" id="CAG8976882.1"/>
    </source>
</evidence>
<dbReference type="EMBL" id="CAJVRM010000195">
    <property type="protein sequence ID" value="CAG8976882.1"/>
    <property type="molecule type" value="Genomic_DNA"/>
</dbReference>
<comment type="caution">
    <text evidence="1">The sequence shown here is derived from an EMBL/GenBank/DDBJ whole genome shotgun (WGS) entry which is preliminary data.</text>
</comment>
<gene>
    <name evidence="1" type="ORF">HYALB_00003493</name>
</gene>
<dbReference type="OrthoDB" id="10397926at2759"/>
<sequence>MAQRSIYLFLRQPTLISCVQFNKQWRAFESNGGGPNSSRRLNEGLPGEDRWIGGGSWGGERWMVEVLLAALVVVAECSSSLLVRIGTWMGSLLGQRLMEERPEDNNQMLRTTIHQWSRGDDTE</sequence>
<accession>A0A9N9LQR7</accession>
<dbReference type="AlphaFoldDB" id="A0A9N9LQR7"/>
<keyword evidence="2" id="KW-1185">Reference proteome</keyword>
<evidence type="ECO:0000313" key="2">
    <source>
        <dbReference type="Proteomes" id="UP000701801"/>
    </source>
</evidence>
<protein>
    <submittedName>
        <fullName evidence="1">Uncharacterized protein</fullName>
    </submittedName>
</protein>
<organism evidence="1 2">
    <name type="scientific">Hymenoscyphus albidus</name>
    <dbReference type="NCBI Taxonomy" id="595503"/>
    <lineage>
        <taxon>Eukaryota</taxon>
        <taxon>Fungi</taxon>
        <taxon>Dikarya</taxon>
        <taxon>Ascomycota</taxon>
        <taxon>Pezizomycotina</taxon>
        <taxon>Leotiomycetes</taxon>
        <taxon>Helotiales</taxon>
        <taxon>Helotiaceae</taxon>
        <taxon>Hymenoscyphus</taxon>
    </lineage>
</organism>
<reference evidence="1" key="1">
    <citation type="submission" date="2021-07" db="EMBL/GenBank/DDBJ databases">
        <authorList>
            <person name="Durling M."/>
        </authorList>
    </citation>
    <scope>NUCLEOTIDE SEQUENCE</scope>
</reference>
<name>A0A9N9LQR7_9HELO</name>
<dbReference type="Proteomes" id="UP000701801">
    <property type="component" value="Unassembled WGS sequence"/>
</dbReference>
<proteinExistence type="predicted"/>